<protein>
    <submittedName>
        <fullName evidence="1">Uncharacterized protein</fullName>
    </submittedName>
</protein>
<dbReference type="AlphaFoldDB" id="F0H1Q5"/>
<gene>
    <name evidence="1" type="ORF">HMPREF9246_1259</name>
</gene>
<dbReference type="OrthoDB" id="9981676at2"/>
<reference evidence="1 2" key="1">
    <citation type="submission" date="2011-01" db="EMBL/GenBank/DDBJ databases">
        <authorList>
            <person name="Durkin A.S."/>
            <person name="Madupu R."/>
            <person name="Torralba M."/>
            <person name="Gillis M."/>
            <person name="Methe B."/>
            <person name="Sutton G."/>
            <person name="Nelson K.E."/>
        </authorList>
    </citation>
    <scope>NUCLEOTIDE SEQUENCE [LARGE SCALE GENOMIC DNA]</scope>
    <source>
        <strain evidence="1 2">ACS-025-V-Sch4</strain>
    </source>
</reference>
<evidence type="ECO:0000313" key="2">
    <source>
        <dbReference type="Proteomes" id="UP000005277"/>
    </source>
</evidence>
<evidence type="ECO:0000313" key="1">
    <source>
        <dbReference type="EMBL" id="EGC83672.1"/>
    </source>
</evidence>
<sequence>MKKWQLDRAAYHWAVTFLPTYIAELKKRIKKADDDLVKIGLNIKLDKAEEDFTEISKMYEKLIDG</sequence>
<name>F0H1Q5_9FIRM</name>
<comment type="caution">
    <text evidence="1">The sequence shown here is derived from an EMBL/GenBank/DDBJ whole genome shotgun (WGS) entry which is preliminary data.</text>
</comment>
<proteinExistence type="predicted"/>
<dbReference type="RefSeq" id="WP_004818011.1">
    <property type="nucleotide sequence ID" value="NZ_AEXN01000032.1"/>
</dbReference>
<organism evidence="1 2">
    <name type="scientific">Anaerococcus hydrogenalis ACS-025-V-Sch4</name>
    <dbReference type="NCBI Taxonomy" id="879306"/>
    <lineage>
        <taxon>Bacteria</taxon>
        <taxon>Bacillati</taxon>
        <taxon>Bacillota</taxon>
        <taxon>Tissierellia</taxon>
        <taxon>Tissierellales</taxon>
        <taxon>Peptoniphilaceae</taxon>
        <taxon>Anaerococcus</taxon>
    </lineage>
</organism>
<keyword evidence="2" id="KW-1185">Reference proteome</keyword>
<dbReference type="Proteomes" id="UP000005277">
    <property type="component" value="Unassembled WGS sequence"/>
</dbReference>
<accession>F0H1Q5</accession>
<dbReference type="EMBL" id="AEXN01000032">
    <property type="protein sequence ID" value="EGC83672.1"/>
    <property type="molecule type" value="Genomic_DNA"/>
</dbReference>